<evidence type="ECO:0000313" key="2">
    <source>
        <dbReference type="Proteomes" id="UP000004095"/>
    </source>
</evidence>
<accession>A1ZQ37</accession>
<dbReference type="EMBL" id="AAWS01000023">
    <property type="protein sequence ID" value="EAY27446.1"/>
    <property type="molecule type" value="Genomic_DNA"/>
</dbReference>
<evidence type="ECO:0000313" key="1">
    <source>
        <dbReference type="EMBL" id="EAY27446.1"/>
    </source>
</evidence>
<dbReference type="Proteomes" id="UP000004095">
    <property type="component" value="Unassembled WGS sequence"/>
</dbReference>
<dbReference type="Pfam" id="PF14406">
    <property type="entry name" value="Bacteroid_pep"/>
    <property type="match status" value="1"/>
</dbReference>
<organism evidence="1 2">
    <name type="scientific">Microscilla marina ATCC 23134</name>
    <dbReference type="NCBI Taxonomy" id="313606"/>
    <lineage>
        <taxon>Bacteria</taxon>
        <taxon>Pseudomonadati</taxon>
        <taxon>Bacteroidota</taxon>
        <taxon>Cytophagia</taxon>
        <taxon>Cytophagales</taxon>
        <taxon>Microscillaceae</taxon>
        <taxon>Microscilla</taxon>
    </lineage>
</organism>
<protein>
    <submittedName>
        <fullName evidence="1">Uncharacterized protein</fullName>
    </submittedName>
</protein>
<reference evidence="1 2" key="1">
    <citation type="submission" date="2007-01" db="EMBL/GenBank/DDBJ databases">
        <authorList>
            <person name="Haygood M."/>
            <person name="Podell S."/>
            <person name="Anderson C."/>
            <person name="Hopkinson B."/>
            <person name="Roe K."/>
            <person name="Barbeau K."/>
            <person name="Gaasterland T."/>
            <person name="Ferriera S."/>
            <person name="Johnson J."/>
            <person name="Kravitz S."/>
            <person name="Beeson K."/>
            <person name="Sutton G."/>
            <person name="Rogers Y.-H."/>
            <person name="Friedman R."/>
            <person name="Frazier M."/>
            <person name="Venter J.C."/>
        </authorList>
    </citation>
    <scope>NUCLEOTIDE SEQUENCE [LARGE SCALE GENOMIC DNA]</scope>
    <source>
        <strain evidence="1 2">ATCC 23134</strain>
    </source>
</reference>
<sequence length="53" mass="5797">MKKLSKLNSDLFSNQKLNNIQKQGCKGGYQGGIKTIYNDYPGGPVHVKDGDVV</sequence>
<comment type="caution">
    <text evidence="1">The sequence shown here is derived from an EMBL/GenBank/DDBJ whole genome shotgun (WGS) entry which is preliminary data.</text>
</comment>
<dbReference type="AlphaFoldDB" id="A1ZQ37"/>
<dbReference type="InterPro" id="IPR026498">
    <property type="entry name" value="Grasp_w_spasm_A"/>
</dbReference>
<dbReference type="RefSeq" id="WP_002699434.1">
    <property type="nucleotide sequence ID" value="NZ_AAWS01000023.1"/>
</dbReference>
<gene>
    <name evidence="1" type="ORF">M23134_06847</name>
</gene>
<dbReference type="NCBIfam" id="TIGR04194">
    <property type="entry name" value="grasp_w_spasm_A"/>
    <property type="match status" value="1"/>
</dbReference>
<dbReference type="InterPro" id="IPR025842">
    <property type="entry name" value="Bacteroid_pep"/>
</dbReference>
<keyword evidence="2" id="KW-1185">Reference proteome</keyword>
<name>A1ZQ37_MICM2</name>
<proteinExistence type="predicted"/>